<accession>U3CA28</accession>
<gene>
    <name evidence="1" type="ORF">VAZ01S_023_00100</name>
</gene>
<dbReference type="RefSeq" id="WP_021709002.1">
    <property type="nucleotide sequence ID" value="NZ_BAOB01000141.1"/>
</dbReference>
<reference evidence="1 2" key="1">
    <citation type="submission" date="2013-09" db="EMBL/GenBank/DDBJ databases">
        <title>Whole genome shotgun sequence of Vibrio azureus NBRC 104587.</title>
        <authorList>
            <person name="Isaki S."/>
            <person name="Hosoyama A."/>
            <person name="Numata M."/>
            <person name="Hashimoto M."/>
            <person name="Hosoyama Y."/>
            <person name="Tsuchikane K."/>
            <person name="Noguchi M."/>
            <person name="Hirakata S."/>
            <person name="Ichikawa N."/>
            <person name="Ohji S."/>
            <person name="Yamazoe A."/>
            <person name="Fujita N."/>
        </authorList>
    </citation>
    <scope>NUCLEOTIDE SEQUENCE [LARGE SCALE GENOMIC DNA]</scope>
    <source>
        <strain evidence="1 2">NBRC 104587</strain>
    </source>
</reference>
<dbReference type="Proteomes" id="UP000016567">
    <property type="component" value="Unassembled WGS sequence"/>
</dbReference>
<organism evidence="1 2">
    <name type="scientific">Vibrio azureus NBRC 104587</name>
    <dbReference type="NCBI Taxonomy" id="1219077"/>
    <lineage>
        <taxon>Bacteria</taxon>
        <taxon>Pseudomonadati</taxon>
        <taxon>Pseudomonadota</taxon>
        <taxon>Gammaproteobacteria</taxon>
        <taxon>Vibrionales</taxon>
        <taxon>Vibrionaceae</taxon>
        <taxon>Vibrio</taxon>
    </lineage>
</organism>
<comment type="caution">
    <text evidence="1">The sequence shown here is derived from an EMBL/GenBank/DDBJ whole genome shotgun (WGS) entry which is preliminary data.</text>
</comment>
<protein>
    <submittedName>
        <fullName evidence="1">Uncharacterized protein</fullName>
    </submittedName>
</protein>
<evidence type="ECO:0000313" key="2">
    <source>
        <dbReference type="Proteomes" id="UP000016567"/>
    </source>
</evidence>
<keyword evidence="2" id="KW-1185">Reference proteome</keyword>
<name>U3CA28_9VIBR</name>
<dbReference type="OrthoDB" id="5906351at2"/>
<evidence type="ECO:0000313" key="1">
    <source>
        <dbReference type="EMBL" id="GAD75243.1"/>
    </source>
</evidence>
<sequence length="168" mass="19786">MQAIVDAIYEEIDGLYKKTEAIQGVWRRAIAEREFNRDYSDKKNIESTNYEMRIEFVGFSFRVRWHEIRFVRNGNKTLRLVKSIAVPESGKYKASQFGKAQEWELLLITKMEDALSEVRYQLKHLGKAHNAVVWASKRSKQKIKAIEIKHRVEKTNRSIKAIKESLKK</sequence>
<dbReference type="Pfam" id="PF19456">
    <property type="entry name" value="MobI"/>
    <property type="match status" value="1"/>
</dbReference>
<dbReference type="AlphaFoldDB" id="U3CA28"/>
<dbReference type="EMBL" id="BATL01000023">
    <property type="protein sequence ID" value="GAD75243.1"/>
    <property type="molecule type" value="Genomic_DNA"/>
</dbReference>
<proteinExistence type="predicted"/>
<dbReference type="eggNOG" id="ENOG5031NFB">
    <property type="taxonomic scope" value="Bacteria"/>
</dbReference>
<dbReference type="InterPro" id="IPR045809">
    <property type="entry name" value="MobI"/>
</dbReference>